<dbReference type="InterPro" id="IPR029501">
    <property type="entry name" value="EndoU_bac"/>
</dbReference>
<name>D0GLE6_9FUSO</name>
<gene>
    <name evidence="3" type="ORF">HMPREF0554_2271</name>
</gene>
<feature type="compositionally biased region" description="Low complexity" evidence="1">
    <location>
        <begin position="60"/>
        <end position="70"/>
    </location>
</feature>
<organism evidence="3 4">
    <name type="scientific">Pseudoleptotrichia goodfellowii F0264</name>
    <dbReference type="NCBI Taxonomy" id="596323"/>
    <lineage>
        <taxon>Bacteria</taxon>
        <taxon>Fusobacteriati</taxon>
        <taxon>Fusobacteriota</taxon>
        <taxon>Fusobacteriia</taxon>
        <taxon>Fusobacteriales</taxon>
        <taxon>Leptotrichiaceae</taxon>
        <taxon>Pseudoleptotrichia</taxon>
    </lineage>
</organism>
<evidence type="ECO:0000313" key="3">
    <source>
        <dbReference type="EMBL" id="EEY35085.1"/>
    </source>
</evidence>
<feature type="region of interest" description="Disordered" evidence="1">
    <location>
        <begin position="50"/>
        <end position="104"/>
    </location>
</feature>
<proteinExistence type="predicted"/>
<evidence type="ECO:0000313" key="4">
    <source>
        <dbReference type="Proteomes" id="UP000004226"/>
    </source>
</evidence>
<sequence>MRDVTNSVKEDKSGGITYTIKVIPKEDSKVNPKTIENISETAIEQSLKRVENNQSESFKNNNEVEQVVVNKHFKEEQKEKSYRGDSSGSESQNNNNSKEKKGINKELHEKINNRGKEEFANRQADKRVGEATTNYNNFEHITEGEIGVDRRSGNIRVIGGHKAGNRVRVIEKLEEYSGGSYEARIEVQDSNNPNNYIPKTNNDGISTMFPDHWTENRIKVEINNILKNPQNRQTRYKWEGTSSSGVKIRIFLKDGKVTTAYPIKP</sequence>
<reference evidence="3 4" key="1">
    <citation type="submission" date="2009-10" db="EMBL/GenBank/DDBJ databases">
        <authorList>
            <person name="Harkins D.M."/>
            <person name="Madupu R."/>
            <person name="Durkin A.S."/>
            <person name="Torralba M."/>
            <person name="Methe B."/>
            <person name="Sutton G.G."/>
            <person name="Strausberg R.L."/>
            <person name="Nelson K.E."/>
        </authorList>
    </citation>
    <scope>NUCLEOTIDE SEQUENCE [LARGE SCALE GENOMIC DNA]</scope>
    <source>
        <strain evidence="3 4">F0264</strain>
    </source>
</reference>
<feature type="compositionally biased region" description="Basic and acidic residues" evidence="1">
    <location>
        <begin position="72"/>
        <end position="83"/>
    </location>
</feature>
<comment type="caution">
    <text evidence="3">The sequence shown here is derived from an EMBL/GenBank/DDBJ whole genome shotgun (WGS) entry which is preliminary data.</text>
</comment>
<feature type="compositionally biased region" description="Low complexity" evidence="1">
    <location>
        <begin position="86"/>
        <end position="96"/>
    </location>
</feature>
<dbReference type="RefSeq" id="WP_006807302.1">
    <property type="nucleotide sequence ID" value="NZ_ADAD01000116.1"/>
</dbReference>
<dbReference type="AlphaFoldDB" id="D0GLE6"/>
<feature type="domain" description="Bacterial EndoU nuclease" evidence="2">
    <location>
        <begin position="135"/>
        <end position="263"/>
    </location>
</feature>
<accession>D0GLE6</accession>
<dbReference type="Proteomes" id="UP000004226">
    <property type="component" value="Unassembled WGS sequence"/>
</dbReference>
<dbReference type="Pfam" id="PF14436">
    <property type="entry name" value="EndoU_bacteria"/>
    <property type="match status" value="1"/>
</dbReference>
<dbReference type="eggNOG" id="ENOG5033BEN">
    <property type="taxonomic scope" value="Bacteria"/>
</dbReference>
<evidence type="ECO:0000259" key="2">
    <source>
        <dbReference type="Pfam" id="PF14436"/>
    </source>
</evidence>
<dbReference type="EMBL" id="ADAD01000116">
    <property type="protein sequence ID" value="EEY35085.1"/>
    <property type="molecule type" value="Genomic_DNA"/>
</dbReference>
<dbReference type="GO" id="GO:0004519">
    <property type="term" value="F:endonuclease activity"/>
    <property type="evidence" value="ECO:0007669"/>
    <property type="project" value="InterPro"/>
</dbReference>
<keyword evidence="4" id="KW-1185">Reference proteome</keyword>
<evidence type="ECO:0000256" key="1">
    <source>
        <dbReference type="SAM" id="MobiDB-lite"/>
    </source>
</evidence>
<protein>
    <recommendedName>
        <fullName evidence="2">Bacterial EndoU nuclease domain-containing protein</fullName>
    </recommendedName>
</protein>